<evidence type="ECO:0000313" key="10">
    <source>
        <dbReference type="Proteomes" id="UP000315343"/>
    </source>
</evidence>
<dbReference type="OrthoDB" id="9807329at2"/>
<name>A0A562J778_9FIRM</name>
<dbReference type="SUPFAM" id="SSF141986">
    <property type="entry name" value="LD-carboxypeptidase A C-terminal domain-like"/>
    <property type="match status" value="1"/>
</dbReference>
<accession>A0A562J778</accession>
<evidence type="ECO:0000256" key="5">
    <source>
        <dbReference type="ARBA" id="ARBA00022825"/>
    </source>
</evidence>
<sequence>MIKPIHLKRGDKVAVVAPSSATDLKSVQNGELKVRALGLEPVMFPTCYTNYGHLSARDEERARDINNAFRDEDIKGIICLRGGYGTPRILDMLDYDMISENPKVFVGFSDITALHVAFNQLCGLTTFHGPMATSNYAKIQGERVDFESYTYESLVKNLFSDEPMGIHKNPNGEQLKSYCRGLGEGILIGGNLTLLTACMGTKYEVDTRDKILFIEEVSEPIYKIDRMLTTLALAGKFNHCRGVILGTFTGCEREKKAYEGGFDLPLEDVIENTIVPFGKPVIYNFKAGHSFPQPTLPLGTQVKIDADLKQVVFMESGAI</sequence>
<dbReference type="GO" id="GO:0006508">
    <property type="term" value="P:proteolysis"/>
    <property type="evidence" value="ECO:0007669"/>
    <property type="project" value="UniProtKB-KW"/>
</dbReference>
<feature type="domain" description="LD-carboxypeptidase C-terminal" evidence="8">
    <location>
        <begin position="184"/>
        <end position="304"/>
    </location>
</feature>
<keyword evidence="4" id="KW-0378">Hydrolase</keyword>
<dbReference type="GO" id="GO:0004180">
    <property type="term" value="F:carboxypeptidase activity"/>
    <property type="evidence" value="ECO:0007669"/>
    <property type="project" value="UniProtKB-KW"/>
</dbReference>
<dbReference type="Pfam" id="PF17676">
    <property type="entry name" value="Peptidase_S66C"/>
    <property type="match status" value="1"/>
</dbReference>
<feature type="active site" description="Charge relay system" evidence="6">
    <location>
        <position position="215"/>
    </location>
</feature>
<evidence type="ECO:0000259" key="8">
    <source>
        <dbReference type="Pfam" id="PF17676"/>
    </source>
</evidence>
<feature type="domain" description="LD-carboxypeptidase N-terminal" evidence="7">
    <location>
        <begin position="13"/>
        <end position="129"/>
    </location>
</feature>
<proteinExistence type="inferred from homology"/>
<evidence type="ECO:0000313" key="9">
    <source>
        <dbReference type="EMBL" id="TWH79048.1"/>
    </source>
</evidence>
<evidence type="ECO:0000256" key="4">
    <source>
        <dbReference type="ARBA" id="ARBA00022801"/>
    </source>
</evidence>
<dbReference type="PANTHER" id="PTHR30237:SF2">
    <property type="entry name" value="MUREIN TETRAPEPTIDE CARBOXYPEPTIDASE"/>
    <property type="match status" value="1"/>
</dbReference>
<keyword evidence="2 9" id="KW-0121">Carboxypeptidase</keyword>
<dbReference type="Gene3D" id="3.50.30.60">
    <property type="entry name" value="LD-carboxypeptidase A C-terminal domain-like"/>
    <property type="match status" value="1"/>
</dbReference>
<reference evidence="9 10" key="1">
    <citation type="submission" date="2019-07" db="EMBL/GenBank/DDBJ databases">
        <title>Genomic Encyclopedia of Type Strains, Phase I: the one thousand microbial genomes (KMG-I) project.</title>
        <authorList>
            <person name="Kyrpides N."/>
        </authorList>
    </citation>
    <scope>NUCLEOTIDE SEQUENCE [LARGE SCALE GENOMIC DNA]</scope>
    <source>
        <strain evidence="9 10">DSM 13558</strain>
    </source>
</reference>
<keyword evidence="5" id="KW-0720">Serine protease</keyword>
<dbReference type="CDD" id="cd07025">
    <property type="entry name" value="Peptidase_S66"/>
    <property type="match status" value="1"/>
</dbReference>
<evidence type="ECO:0000256" key="6">
    <source>
        <dbReference type="PIRSR" id="PIRSR028757-1"/>
    </source>
</evidence>
<dbReference type="RefSeq" id="WP_145084302.1">
    <property type="nucleotide sequence ID" value="NZ_VLKH01000007.1"/>
</dbReference>
<keyword evidence="3" id="KW-0645">Protease</keyword>
<dbReference type="Gene3D" id="3.40.50.10740">
    <property type="entry name" value="Class I glutamine amidotransferase-like"/>
    <property type="match status" value="1"/>
</dbReference>
<dbReference type="PANTHER" id="PTHR30237">
    <property type="entry name" value="MURAMOYLTETRAPEPTIDE CARBOXYPEPTIDASE"/>
    <property type="match status" value="1"/>
</dbReference>
<dbReference type="InterPro" id="IPR003507">
    <property type="entry name" value="S66_fam"/>
</dbReference>
<organism evidence="9 10">
    <name type="scientific">Sedimentibacter saalensis</name>
    <dbReference type="NCBI Taxonomy" id="130788"/>
    <lineage>
        <taxon>Bacteria</taxon>
        <taxon>Bacillati</taxon>
        <taxon>Bacillota</taxon>
        <taxon>Tissierellia</taxon>
        <taxon>Sedimentibacter</taxon>
    </lineage>
</organism>
<evidence type="ECO:0000259" key="7">
    <source>
        <dbReference type="Pfam" id="PF02016"/>
    </source>
</evidence>
<feature type="active site" description="Nucleophile" evidence="6">
    <location>
        <position position="109"/>
    </location>
</feature>
<dbReference type="AlphaFoldDB" id="A0A562J778"/>
<evidence type="ECO:0000256" key="2">
    <source>
        <dbReference type="ARBA" id="ARBA00022645"/>
    </source>
</evidence>
<dbReference type="GO" id="GO:0008236">
    <property type="term" value="F:serine-type peptidase activity"/>
    <property type="evidence" value="ECO:0007669"/>
    <property type="project" value="UniProtKB-KW"/>
</dbReference>
<dbReference type="Proteomes" id="UP000315343">
    <property type="component" value="Unassembled WGS sequence"/>
</dbReference>
<dbReference type="InterPro" id="IPR040449">
    <property type="entry name" value="Peptidase_S66_N"/>
</dbReference>
<evidence type="ECO:0000256" key="3">
    <source>
        <dbReference type="ARBA" id="ARBA00022670"/>
    </source>
</evidence>
<keyword evidence="10" id="KW-1185">Reference proteome</keyword>
<evidence type="ECO:0000256" key="1">
    <source>
        <dbReference type="ARBA" id="ARBA00010233"/>
    </source>
</evidence>
<dbReference type="InterPro" id="IPR027478">
    <property type="entry name" value="LdcA_N"/>
</dbReference>
<dbReference type="InterPro" id="IPR027461">
    <property type="entry name" value="Carboxypeptidase_A_C_sf"/>
</dbReference>
<dbReference type="InterPro" id="IPR029062">
    <property type="entry name" value="Class_I_gatase-like"/>
</dbReference>
<protein>
    <submittedName>
        <fullName evidence="9">Muramoyltetrapeptide carboxypeptidase</fullName>
    </submittedName>
</protein>
<gene>
    <name evidence="9" type="ORF">LY60_02576</name>
</gene>
<dbReference type="SUPFAM" id="SSF52317">
    <property type="entry name" value="Class I glutamine amidotransferase-like"/>
    <property type="match status" value="1"/>
</dbReference>
<dbReference type="InterPro" id="IPR040921">
    <property type="entry name" value="Peptidase_S66C"/>
</dbReference>
<dbReference type="Pfam" id="PF02016">
    <property type="entry name" value="Peptidase_S66"/>
    <property type="match status" value="1"/>
</dbReference>
<comment type="similarity">
    <text evidence="1">Belongs to the peptidase S66 family.</text>
</comment>
<feature type="active site" description="Charge relay system" evidence="6">
    <location>
        <position position="289"/>
    </location>
</feature>
<dbReference type="PIRSF" id="PIRSF028757">
    <property type="entry name" value="LD-carboxypeptidase"/>
    <property type="match status" value="1"/>
</dbReference>
<comment type="caution">
    <text evidence="9">The sequence shown here is derived from an EMBL/GenBank/DDBJ whole genome shotgun (WGS) entry which is preliminary data.</text>
</comment>
<dbReference type="EMBL" id="VLKH01000007">
    <property type="protein sequence ID" value="TWH79048.1"/>
    <property type="molecule type" value="Genomic_DNA"/>
</dbReference>